<organism evidence="1 2">
    <name type="scientific">Acer negundo</name>
    <name type="common">Box elder</name>
    <dbReference type="NCBI Taxonomy" id="4023"/>
    <lineage>
        <taxon>Eukaryota</taxon>
        <taxon>Viridiplantae</taxon>
        <taxon>Streptophyta</taxon>
        <taxon>Embryophyta</taxon>
        <taxon>Tracheophyta</taxon>
        <taxon>Spermatophyta</taxon>
        <taxon>Magnoliopsida</taxon>
        <taxon>eudicotyledons</taxon>
        <taxon>Gunneridae</taxon>
        <taxon>Pentapetalae</taxon>
        <taxon>rosids</taxon>
        <taxon>malvids</taxon>
        <taxon>Sapindales</taxon>
        <taxon>Sapindaceae</taxon>
        <taxon>Hippocastanoideae</taxon>
        <taxon>Acereae</taxon>
        <taxon>Acer</taxon>
    </lineage>
</organism>
<dbReference type="EMBL" id="JAJSOW010000106">
    <property type="protein sequence ID" value="KAI9160472.1"/>
    <property type="molecule type" value="Genomic_DNA"/>
</dbReference>
<proteinExistence type="predicted"/>
<accession>A0AAD5IDS9</accession>
<reference evidence="1" key="1">
    <citation type="journal article" date="2022" name="Plant J.">
        <title>Strategies of tolerance reflected in two North American maple genomes.</title>
        <authorList>
            <person name="McEvoy S.L."/>
            <person name="Sezen U.U."/>
            <person name="Trouern-Trend A."/>
            <person name="McMahon S.M."/>
            <person name="Schaberg P.G."/>
            <person name="Yang J."/>
            <person name="Wegrzyn J.L."/>
            <person name="Swenson N.G."/>
        </authorList>
    </citation>
    <scope>NUCLEOTIDE SEQUENCE</scope>
    <source>
        <strain evidence="1">91603</strain>
    </source>
</reference>
<dbReference type="AlphaFoldDB" id="A0AAD5IDS9"/>
<protein>
    <submittedName>
        <fullName evidence="1">Uncharacterized protein</fullName>
    </submittedName>
</protein>
<evidence type="ECO:0000313" key="2">
    <source>
        <dbReference type="Proteomes" id="UP001064489"/>
    </source>
</evidence>
<reference evidence="1" key="2">
    <citation type="submission" date="2023-02" db="EMBL/GenBank/DDBJ databases">
        <authorList>
            <person name="Swenson N.G."/>
            <person name="Wegrzyn J.L."/>
            <person name="Mcevoy S.L."/>
        </authorList>
    </citation>
    <scope>NUCLEOTIDE SEQUENCE</scope>
    <source>
        <strain evidence="1">91603</strain>
        <tissue evidence="1">Leaf</tissue>
    </source>
</reference>
<keyword evidence="2" id="KW-1185">Reference proteome</keyword>
<name>A0AAD5IDS9_ACENE</name>
<sequence>MNKNSLQIFFKPTHSQFSDTTSDLFFWFESMNKNKRARTSVDQPLVDVWLCELGHLYTRNFALRRAASQIPRFLYRSKVFFIR</sequence>
<gene>
    <name evidence="1" type="ORF">LWI28_008369</name>
</gene>
<dbReference type="Proteomes" id="UP001064489">
    <property type="component" value="Chromosome 2"/>
</dbReference>
<comment type="caution">
    <text evidence="1">The sequence shown here is derived from an EMBL/GenBank/DDBJ whole genome shotgun (WGS) entry which is preliminary data.</text>
</comment>
<evidence type="ECO:0000313" key="1">
    <source>
        <dbReference type="EMBL" id="KAI9160472.1"/>
    </source>
</evidence>